<dbReference type="Proteomes" id="UP000238916">
    <property type="component" value="Unassembled WGS sequence"/>
</dbReference>
<dbReference type="InterPro" id="IPR014408">
    <property type="entry name" value="dGMP_Pdiesterase_EAL/HD-GYP"/>
</dbReference>
<dbReference type="Gene3D" id="1.10.3210.10">
    <property type="entry name" value="Hypothetical protein af1432"/>
    <property type="match status" value="1"/>
</dbReference>
<dbReference type="PANTHER" id="PTHR33525:SF4">
    <property type="entry name" value="CYCLIC DI-GMP PHOSPHODIESTERASE CDGJ"/>
    <property type="match status" value="1"/>
</dbReference>
<dbReference type="AlphaFoldDB" id="A0A2U3KMF2"/>
<dbReference type="SUPFAM" id="SSF109604">
    <property type="entry name" value="HD-domain/PDEase-like"/>
    <property type="match status" value="1"/>
</dbReference>
<dbReference type="EMBL" id="OMOF01000153">
    <property type="protein sequence ID" value="SPF40829.1"/>
    <property type="molecule type" value="Genomic_DNA"/>
</dbReference>
<dbReference type="InterPro" id="IPR035919">
    <property type="entry name" value="EAL_sf"/>
</dbReference>
<dbReference type="PIRSF" id="PIRSF003180">
    <property type="entry name" value="DiGMPpdiest_YuxH"/>
    <property type="match status" value="1"/>
</dbReference>
<dbReference type="Pfam" id="PF08668">
    <property type="entry name" value="HDOD"/>
    <property type="match status" value="1"/>
</dbReference>
<dbReference type="OrthoDB" id="9804751at2"/>
<name>A0A2U3KMF2_9FIRM</name>
<protein>
    <recommendedName>
        <fullName evidence="5">HDOD domain-containing protein</fullName>
    </recommendedName>
</protein>
<gene>
    <name evidence="3" type="ORF">SBF1_2360003</name>
</gene>
<dbReference type="InterPro" id="IPR052340">
    <property type="entry name" value="RNase_Y/CdgJ"/>
</dbReference>
<proteinExistence type="predicted"/>
<dbReference type="InterPro" id="IPR013976">
    <property type="entry name" value="HDOD"/>
</dbReference>
<evidence type="ECO:0000259" key="1">
    <source>
        <dbReference type="PROSITE" id="PS50883"/>
    </source>
</evidence>
<dbReference type="SUPFAM" id="SSF141868">
    <property type="entry name" value="EAL domain-like"/>
    <property type="match status" value="1"/>
</dbReference>
<feature type="domain" description="HDOD" evidence="2">
    <location>
        <begin position="198"/>
        <end position="385"/>
    </location>
</feature>
<feature type="domain" description="EAL" evidence="1">
    <location>
        <begin position="1"/>
        <end position="204"/>
    </location>
</feature>
<accession>A0A2U3KMF2</accession>
<dbReference type="Pfam" id="PF00563">
    <property type="entry name" value="EAL"/>
    <property type="match status" value="1"/>
</dbReference>
<evidence type="ECO:0008006" key="5">
    <source>
        <dbReference type="Google" id="ProtNLM"/>
    </source>
</evidence>
<dbReference type="Gene3D" id="3.20.20.450">
    <property type="entry name" value="EAL domain"/>
    <property type="match status" value="1"/>
</dbReference>
<evidence type="ECO:0000259" key="2">
    <source>
        <dbReference type="PROSITE" id="PS51833"/>
    </source>
</evidence>
<reference evidence="4" key="1">
    <citation type="submission" date="2018-02" db="EMBL/GenBank/DDBJ databases">
        <authorList>
            <person name="Hausmann B."/>
        </authorList>
    </citation>
    <scope>NUCLEOTIDE SEQUENCE [LARGE SCALE GENOMIC DNA]</scope>
    <source>
        <strain evidence="4">Peat soil MAG SbF1</strain>
    </source>
</reference>
<dbReference type="PROSITE" id="PS50883">
    <property type="entry name" value="EAL"/>
    <property type="match status" value="1"/>
</dbReference>
<dbReference type="PROSITE" id="PS51833">
    <property type="entry name" value="HDOD"/>
    <property type="match status" value="1"/>
</dbReference>
<dbReference type="PANTHER" id="PTHR33525">
    <property type="match status" value="1"/>
</dbReference>
<dbReference type="InterPro" id="IPR001633">
    <property type="entry name" value="EAL_dom"/>
</dbReference>
<sequence>MEIFVARQPIFDRKENVYAYELLFRKGTQNYFEGMDGDRATSDVIANSFLTIGMETLTGGRLAFINFTTTLLKNKTALMLPKNIVAIEILENVEPDQEMISACRELKESGYLLVLDDFVFEEKFLPLIELADIIKIDFLLTKGEERVNIVKRLGTRKIKFLAEKVETREDFNQAIQAGYSLFQGYYFCKPFIVAGRNIPPFKLNTLHLLQEINNPEVDFETIEGIIKGDVSLSYNLLKFINSSFFGLKIEINSIKHASVLLGLAEMRKWASIVALQTLGQDKPDELIVNSLVRATFGEALALKTPLRQEAANVFLMGMFSLMDAFLDCPLTDVLEELPLTSEIKQALLGKTSQFNPIYNLVKAYEKADWETFSSFAQRAGLDESGISLLYFQALSKANQLSYKSRTDKMA</sequence>
<organism evidence="3 4">
    <name type="scientific">Candidatus Desulfosporosinus infrequens</name>
    <dbReference type="NCBI Taxonomy" id="2043169"/>
    <lineage>
        <taxon>Bacteria</taxon>
        <taxon>Bacillati</taxon>
        <taxon>Bacillota</taxon>
        <taxon>Clostridia</taxon>
        <taxon>Eubacteriales</taxon>
        <taxon>Desulfitobacteriaceae</taxon>
        <taxon>Desulfosporosinus</taxon>
    </lineage>
</organism>
<evidence type="ECO:0000313" key="4">
    <source>
        <dbReference type="Proteomes" id="UP000238916"/>
    </source>
</evidence>
<evidence type="ECO:0000313" key="3">
    <source>
        <dbReference type="EMBL" id="SPF40829.1"/>
    </source>
</evidence>